<keyword evidence="3" id="KW-1185">Reference proteome</keyword>
<gene>
    <name evidence="2" type="ORF">ACFPT7_04180</name>
</gene>
<sequence>MFARKFAFLSLALILASTGCHAVANAMDPFAASGSLPRSADGLHWIQFNDSAEGAFSIDVPYGFQVRGGMWRFGYFDVRWGMNVRSLDGKLLIRINDPNVPPYVLPGPHTGAPGQRYFKPQQMQMIVSNFQQAQPYAEGYAKRLFAGVCTSMTPRSASWTPAMPQQWQADSRARVSQASVAYDCVSSDGPRIVETYVRTQMPPNGNGLWLVDPVISILTTPDNLPLAHGIVDHMTATWQKSPQWDQYQQRMTQMGLDQIRANFGQFMRQMQVYHQQREAAMNAQVASFERHQAAQASQVSSFCDTLTGLTNLHDPQTGATFQVFSGPKSSYYRNGLGQTVNSNVSPGSNFYKVDEINP</sequence>
<comment type="caution">
    <text evidence="2">The sequence shown here is derived from an EMBL/GenBank/DDBJ whole genome shotgun (WGS) entry which is preliminary data.</text>
</comment>
<feature type="chain" id="PRO_5045614337" evidence="1">
    <location>
        <begin position="23"/>
        <end position="358"/>
    </location>
</feature>
<keyword evidence="1" id="KW-0732">Signal</keyword>
<dbReference type="RefSeq" id="WP_263333609.1">
    <property type="nucleotide sequence ID" value="NZ_JAGSYH010000002.1"/>
</dbReference>
<feature type="signal peptide" evidence="1">
    <location>
        <begin position="1"/>
        <end position="22"/>
    </location>
</feature>
<accession>A0ABW1EBW2</accession>
<dbReference type="PROSITE" id="PS51257">
    <property type="entry name" value="PROKAR_LIPOPROTEIN"/>
    <property type="match status" value="1"/>
</dbReference>
<dbReference type="EMBL" id="JBHSPH010000001">
    <property type="protein sequence ID" value="MFC5861479.1"/>
    <property type="molecule type" value="Genomic_DNA"/>
</dbReference>
<evidence type="ECO:0000313" key="2">
    <source>
        <dbReference type="EMBL" id="MFC5861479.1"/>
    </source>
</evidence>
<protein>
    <submittedName>
        <fullName evidence="2">Uncharacterized protein</fullName>
    </submittedName>
</protein>
<evidence type="ECO:0000313" key="3">
    <source>
        <dbReference type="Proteomes" id="UP001596091"/>
    </source>
</evidence>
<evidence type="ECO:0000256" key="1">
    <source>
        <dbReference type="SAM" id="SignalP"/>
    </source>
</evidence>
<dbReference type="Proteomes" id="UP001596091">
    <property type="component" value="Unassembled WGS sequence"/>
</dbReference>
<name>A0ABW1EBW2_9BACT</name>
<reference evidence="3" key="1">
    <citation type="journal article" date="2019" name="Int. J. Syst. Evol. Microbiol.">
        <title>The Global Catalogue of Microorganisms (GCM) 10K type strain sequencing project: providing services to taxonomists for standard genome sequencing and annotation.</title>
        <authorList>
            <consortium name="The Broad Institute Genomics Platform"/>
            <consortium name="The Broad Institute Genome Sequencing Center for Infectious Disease"/>
            <person name="Wu L."/>
            <person name="Ma J."/>
        </authorList>
    </citation>
    <scope>NUCLEOTIDE SEQUENCE [LARGE SCALE GENOMIC DNA]</scope>
    <source>
        <strain evidence="3">JCM 4087</strain>
    </source>
</reference>
<organism evidence="2 3">
    <name type="scientific">Acidicapsa dinghuensis</name>
    <dbReference type="NCBI Taxonomy" id="2218256"/>
    <lineage>
        <taxon>Bacteria</taxon>
        <taxon>Pseudomonadati</taxon>
        <taxon>Acidobacteriota</taxon>
        <taxon>Terriglobia</taxon>
        <taxon>Terriglobales</taxon>
        <taxon>Acidobacteriaceae</taxon>
        <taxon>Acidicapsa</taxon>
    </lineage>
</organism>
<proteinExistence type="predicted"/>